<keyword evidence="5" id="KW-0804">Transcription</keyword>
<dbReference type="PROSITE" id="PS00676">
    <property type="entry name" value="SIGMA54_INTERACT_2"/>
    <property type="match status" value="1"/>
</dbReference>
<evidence type="ECO:0000256" key="1">
    <source>
        <dbReference type="ARBA" id="ARBA00022741"/>
    </source>
</evidence>
<dbReference type="GO" id="GO:0005524">
    <property type="term" value="F:ATP binding"/>
    <property type="evidence" value="ECO:0007669"/>
    <property type="project" value="UniProtKB-KW"/>
</dbReference>
<evidence type="ECO:0000256" key="4">
    <source>
        <dbReference type="ARBA" id="ARBA00023125"/>
    </source>
</evidence>
<dbReference type="InterPro" id="IPR009057">
    <property type="entry name" value="Homeodomain-like_sf"/>
</dbReference>
<dbReference type="FunFam" id="3.40.50.300:FF:000006">
    <property type="entry name" value="DNA-binding transcriptional regulator NtrC"/>
    <property type="match status" value="1"/>
</dbReference>
<keyword evidence="1" id="KW-0547">Nucleotide-binding</keyword>
<dbReference type="PROSITE" id="PS50045">
    <property type="entry name" value="SIGMA54_INTERACT_4"/>
    <property type="match status" value="1"/>
</dbReference>
<dbReference type="PANTHER" id="PTHR32071:SF14">
    <property type="entry name" value="TRANSCRIPTIONAL REGULATORY PROTEIN RTCR"/>
    <property type="match status" value="1"/>
</dbReference>
<dbReference type="Gene3D" id="3.40.50.300">
    <property type="entry name" value="P-loop containing nucleotide triphosphate hydrolases"/>
    <property type="match status" value="1"/>
</dbReference>
<dbReference type="Proteomes" id="UP000460317">
    <property type="component" value="Unassembled WGS sequence"/>
</dbReference>
<dbReference type="AlphaFoldDB" id="A0A7J5JQB1"/>
<dbReference type="InterPro" id="IPR058031">
    <property type="entry name" value="AAA_lid_NorR"/>
</dbReference>
<dbReference type="PROSITE" id="PS50110">
    <property type="entry name" value="RESPONSE_REGULATORY"/>
    <property type="match status" value="1"/>
</dbReference>
<dbReference type="Gene3D" id="1.10.8.60">
    <property type="match status" value="1"/>
</dbReference>
<protein>
    <submittedName>
        <fullName evidence="9">Sigma-54-dependent Fis family transcriptional regulator</fullName>
    </submittedName>
</protein>
<dbReference type="InterPro" id="IPR011006">
    <property type="entry name" value="CheY-like_superfamily"/>
</dbReference>
<organism evidence="9 10">
    <name type="scientific">Bacteroides thetaiotaomicron</name>
    <dbReference type="NCBI Taxonomy" id="818"/>
    <lineage>
        <taxon>Bacteria</taxon>
        <taxon>Pseudomonadati</taxon>
        <taxon>Bacteroidota</taxon>
        <taxon>Bacteroidia</taxon>
        <taxon>Bacteroidales</taxon>
        <taxon>Bacteroidaceae</taxon>
        <taxon>Bacteroides</taxon>
    </lineage>
</organism>
<keyword evidence="6" id="KW-0597">Phosphoprotein</keyword>
<dbReference type="CDD" id="cd00009">
    <property type="entry name" value="AAA"/>
    <property type="match status" value="1"/>
</dbReference>
<dbReference type="InterPro" id="IPR025944">
    <property type="entry name" value="Sigma_54_int_dom_CS"/>
</dbReference>
<dbReference type="PROSITE" id="PS00675">
    <property type="entry name" value="SIGMA54_INTERACT_1"/>
    <property type="match status" value="1"/>
</dbReference>
<sequence>MKTILIIEDDIVFSRSISNWLVKKGMKTNCVTTLANARKAIEQNKFDLILADLRLPDGNSTSLLKWMNEEQYSIPFLIMTNYGQVENAVTAMQLGAINYLCKPVQPDKLLTLITDIFDKRSDKPVFYRGESPKAHEMYHLIEMIADADISVLLRGDSGTGKEHIAAEIHARSHRKNKPYLAIDCGAISDELAASEFFGHQKGAFTGAESDKTGLLRAADGGTLFLDEIGNLSYKTQMLLLRALQEKHCKPVGSTKEYSFDIRLIAATNENLEKAIEEGRFREDLFHRLNEFTLRIPTLAECREDILPLADFFLKLICAKTHKSFRGFERLAEAALLEYPWPGNIRELKNVIGRAVLICQEQWISVSDLSLEISLPKKEETQRTEEEKEKALLLQTLEKTGDNRSKAARLLNISRTTLYEKLKKYHIVD</sequence>
<keyword evidence="4" id="KW-0238">DNA-binding</keyword>
<dbReference type="RefSeq" id="WP_130041488.1">
    <property type="nucleotide sequence ID" value="NZ_RCXW01000005.1"/>
</dbReference>
<gene>
    <name evidence="9" type="ORF">GAN93_07830</name>
</gene>
<accession>A0A7J5JQB1</accession>
<dbReference type="InterPro" id="IPR002078">
    <property type="entry name" value="Sigma_54_int"/>
</dbReference>
<evidence type="ECO:0000256" key="3">
    <source>
        <dbReference type="ARBA" id="ARBA00023015"/>
    </source>
</evidence>
<dbReference type="PANTHER" id="PTHR32071">
    <property type="entry name" value="TRANSCRIPTIONAL REGULATORY PROTEIN"/>
    <property type="match status" value="1"/>
</dbReference>
<dbReference type="PRINTS" id="PR01590">
    <property type="entry name" value="HTHFIS"/>
</dbReference>
<dbReference type="GO" id="GO:0043565">
    <property type="term" value="F:sequence-specific DNA binding"/>
    <property type="evidence" value="ECO:0007669"/>
    <property type="project" value="InterPro"/>
</dbReference>
<dbReference type="Pfam" id="PF25601">
    <property type="entry name" value="AAA_lid_14"/>
    <property type="match status" value="1"/>
</dbReference>
<dbReference type="InterPro" id="IPR002197">
    <property type="entry name" value="HTH_Fis"/>
</dbReference>
<dbReference type="Gene3D" id="1.10.10.60">
    <property type="entry name" value="Homeodomain-like"/>
    <property type="match status" value="1"/>
</dbReference>
<comment type="caution">
    <text evidence="9">The sequence shown here is derived from an EMBL/GenBank/DDBJ whole genome shotgun (WGS) entry which is preliminary data.</text>
</comment>
<dbReference type="InterPro" id="IPR025943">
    <property type="entry name" value="Sigma_54_int_dom_ATP-bd_2"/>
</dbReference>
<dbReference type="Gene3D" id="3.40.50.2300">
    <property type="match status" value="1"/>
</dbReference>
<dbReference type="GO" id="GO:0006355">
    <property type="term" value="P:regulation of DNA-templated transcription"/>
    <property type="evidence" value="ECO:0007669"/>
    <property type="project" value="InterPro"/>
</dbReference>
<dbReference type="EMBL" id="WCSB01000005">
    <property type="protein sequence ID" value="KAB4453625.1"/>
    <property type="molecule type" value="Genomic_DNA"/>
</dbReference>
<dbReference type="SMART" id="SM00382">
    <property type="entry name" value="AAA"/>
    <property type="match status" value="1"/>
</dbReference>
<dbReference type="Pfam" id="PF00072">
    <property type="entry name" value="Response_reg"/>
    <property type="match status" value="1"/>
</dbReference>
<feature type="domain" description="Sigma-54 factor interaction" evidence="7">
    <location>
        <begin position="127"/>
        <end position="356"/>
    </location>
</feature>
<dbReference type="SUPFAM" id="SSF46689">
    <property type="entry name" value="Homeodomain-like"/>
    <property type="match status" value="1"/>
</dbReference>
<reference evidence="9 10" key="1">
    <citation type="journal article" date="2019" name="Nat. Med.">
        <title>A library of human gut bacterial isolates paired with longitudinal multiomics data enables mechanistic microbiome research.</title>
        <authorList>
            <person name="Poyet M."/>
            <person name="Groussin M."/>
            <person name="Gibbons S.M."/>
            <person name="Avila-Pacheco J."/>
            <person name="Jiang X."/>
            <person name="Kearney S.M."/>
            <person name="Perrotta A.R."/>
            <person name="Berdy B."/>
            <person name="Zhao S."/>
            <person name="Lieberman T.D."/>
            <person name="Swanson P.K."/>
            <person name="Smith M."/>
            <person name="Roesemann S."/>
            <person name="Alexander J.E."/>
            <person name="Rich S.A."/>
            <person name="Livny J."/>
            <person name="Vlamakis H."/>
            <person name="Clish C."/>
            <person name="Bullock K."/>
            <person name="Deik A."/>
            <person name="Scott J."/>
            <person name="Pierce K.A."/>
            <person name="Xavier R.J."/>
            <person name="Alm E.J."/>
        </authorList>
    </citation>
    <scope>NUCLEOTIDE SEQUENCE [LARGE SCALE GENOMIC DNA]</scope>
    <source>
        <strain evidence="9 10">BIOML-A165</strain>
    </source>
</reference>
<feature type="domain" description="Response regulatory" evidence="8">
    <location>
        <begin position="3"/>
        <end position="117"/>
    </location>
</feature>
<name>A0A7J5JQB1_BACT4</name>
<dbReference type="Pfam" id="PF00158">
    <property type="entry name" value="Sigma54_activat"/>
    <property type="match status" value="1"/>
</dbReference>
<keyword evidence="3" id="KW-0805">Transcription regulation</keyword>
<dbReference type="InterPro" id="IPR027417">
    <property type="entry name" value="P-loop_NTPase"/>
</dbReference>
<dbReference type="SMART" id="SM00448">
    <property type="entry name" value="REC"/>
    <property type="match status" value="1"/>
</dbReference>
<dbReference type="PROSITE" id="PS00688">
    <property type="entry name" value="SIGMA54_INTERACT_3"/>
    <property type="match status" value="1"/>
</dbReference>
<evidence type="ECO:0000259" key="8">
    <source>
        <dbReference type="PROSITE" id="PS50110"/>
    </source>
</evidence>
<evidence type="ECO:0000313" key="10">
    <source>
        <dbReference type="Proteomes" id="UP000460317"/>
    </source>
</evidence>
<dbReference type="InterPro" id="IPR003593">
    <property type="entry name" value="AAA+_ATPase"/>
</dbReference>
<dbReference type="InterPro" id="IPR025662">
    <property type="entry name" value="Sigma_54_int_dom_ATP-bd_1"/>
</dbReference>
<feature type="modified residue" description="4-aspartylphosphate" evidence="6">
    <location>
        <position position="52"/>
    </location>
</feature>
<dbReference type="InterPro" id="IPR001789">
    <property type="entry name" value="Sig_transdc_resp-reg_receiver"/>
</dbReference>
<evidence type="ECO:0000256" key="2">
    <source>
        <dbReference type="ARBA" id="ARBA00022840"/>
    </source>
</evidence>
<dbReference type="GO" id="GO:0000160">
    <property type="term" value="P:phosphorelay signal transduction system"/>
    <property type="evidence" value="ECO:0007669"/>
    <property type="project" value="InterPro"/>
</dbReference>
<dbReference type="SUPFAM" id="SSF52172">
    <property type="entry name" value="CheY-like"/>
    <property type="match status" value="1"/>
</dbReference>
<keyword evidence="2" id="KW-0067">ATP-binding</keyword>
<evidence type="ECO:0000256" key="5">
    <source>
        <dbReference type="ARBA" id="ARBA00023163"/>
    </source>
</evidence>
<evidence type="ECO:0000313" key="9">
    <source>
        <dbReference type="EMBL" id="KAB4453625.1"/>
    </source>
</evidence>
<evidence type="ECO:0000259" key="7">
    <source>
        <dbReference type="PROSITE" id="PS50045"/>
    </source>
</evidence>
<dbReference type="Pfam" id="PF02954">
    <property type="entry name" value="HTH_8"/>
    <property type="match status" value="1"/>
</dbReference>
<proteinExistence type="predicted"/>
<evidence type="ECO:0000256" key="6">
    <source>
        <dbReference type="PROSITE-ProRule" id="PRU00169"/>
    </source>
</evidence>
<dbReference type="SUPFAM" id="SSF52540">
    <property type="entry name" value="P-loop containing nucleoside triphosphate hydrolases"/>
    <property type="match status" value="1"/>
</dbReference>